<dbReference type="EMBL" id="JAMPKM010000035">
    <property type="protein sequence ID" value="MEP0820595.1"/>
    <property type="molecule type" value="Genomic_DNA"/>
</dbReference>
<keyword evidence="3" id="KW-1185">Reference proteome</keyword>
<gene>
    <name evidence="2" type="ORF">NC998_26245</name>
</gene>
<accession>A0ABV0JHT0</accession>
<name>A0ABV0JHT0_9CYAN</name>
<proteinExistence type="predicted"/>
<evidence type="ECO:0000256" key="1">
    <source>
        <dbReference type="SAM" id="MobiDB-lite"/>
    </source>
</evidence>
<protein>
    <submittedName>
        <fullName evidence="2">Uncharacterized protein</fullName>
    </submittedName>
</protein>
<reference evidence="2 3" key="1">
    <citation type="submission" date="2022-04" db="EMBL/GenBank/DDBJ databases">
        <title>Positive selection, recombination, and allopatry shape intraspecific diversity of widespread and dominant cyanobacteria.</title>
        <authorList>
            <person name="Wei J."/>
            <person name="Shu W."/>
            <person name="Hu C."/>
        </authorList>
    </citation>
    <scope>NUCLEOTIDE SEQUENCE [LARGE SCALE GENOMIC DNA]</scope>
    <source>
        <strain evidence="2 3">GB2-A4</strain>
    </source>
</reference>
<feature type="region of interest" description="Disordered" evidence="1">
    <location>
        <begin position="124"/>
        <end position="146"/>
    </location>
</feature>
<dbReference type="Proteomes" id="UP001464891">
    <property type="component" value="Unassembled WGS sequence"/>
</dbReference>
<sequence length="146" mass="16537">MTTETECNQYEWILLCQSDDGSDHSIDSKLVELKGDILRVRRSLVLGTPERTMWGVVAASQSLQRVNLATGTWATEKEALLGLEAQLLHINEQVNGEEYPSPPGSVNEAGLKLVRTLLRDRKRQRLSLKPRNRKHLVKPTRRSTHV</sequence>
<organism evidence="2 3">
    <name type="scientific">Trichocoleus desertorum GB2-A4</name>
    <dbReference type="NCBI Taxonomy" id="2933944"/>
    <lineage>
        <taxon>Bacteria</taxon>
        <taxon>Bacillati</taxon>
        <taxon>Cyanobacteriota</taxon>
        <taxon>Cyanophyceae</taxon>
        <taxon>Leptolyngbyales</taxon>
        <taxon>Trichocoleusaceae</taxon>
        <taxon>Trichocoleus</taxon>
    </lineage>
</organism>
<dbReference type="RefSeq" id="WP_190443573.1">
    <property type="nucleotide sequence ID" value="NZ_JAMPKM010000035.1"/>
</dbReference>
<evidence type="ECO:0000313" key="3">
    <source>
        <dbReference type="Proteomes" id="UP001464891"/>
    </source>
</evidence>
<comment type="caution">
    <text evidence="2">The sequence shown here is derived from an EMBL/GenBank/DDBJ whole genome shotgun (WGS) entry which is preliminary data.</text>
</comment>
<evidence type="ECO:0000313" key="2">
    <source>
        <dbReference type="EMBL" id="MEP0820595.1"/>
    </source>
</evidence>